<dbReference type="Proteomes" id="UP001222282">
    <property type="component" value="Chromosome"/>
</dbReference>
<dbReference type="EMBL" id="CP101655">
    <property type="protein sequence ID" value="WDR38064.1"/>
    <property type="molecule type" value="Genomic_DNA"/>
</dbReference>
<reference evidence="1 2" key="1">
    <citation type="submission" date="2022-07" db="EMBL/GenBank/DDBJ databases">
        <authorList>
            <person name="Abrouk D."/>
            <person name="Moenne-Loccoz Y."/>
            <person name="Todorovic I."/>
            <person name="Raicevic V."/>
            <person name="Jovicic-Petrovic J."/>
        </authorList>
    </citation>
    <scope>NUCLEOTIDE SEQUENCE [LARGE SCALE GENOMIC DNA]</scope>
    <source>
        <strain evidence="2">IT-P374</strain>
    </source>
</reference>
<sequence>MNDQVKLNEQGTLVQPPNKREHRIYTAIIGVSDGQGNEIPHDGTTLSDVLSFKGHAYPDQRVQIFDRGNPAHDDFFPVDDIGNFFVTLPNQEWGYHIYSAHTSNGEVSPPWAIFVDVRETASIEYVSGPDGENIEPGGATLHDELHFVGRGTANQTVDLLDNGKVIQTLNVDVIRHWSAHVKELQTGSHEFIVRGEDGELSNPWRVLIKLPVPLSAQFVIGQENYQLIEQHGSTTDRTITLVGTAHPDETGWIADYRGNLVRFRANQNGVYQVTIEELREGVHALRTVSDKGKISDPYFIRVVSSKL</sequence>
<evidence type="ECO:0000313" key="2">
    <source>
        <dbReference type="Proteomes" id="UP001222282"/>
    </source>
</evidence>
<name>A0ABY7ZEF2_9PSED</name>
<keyword evidence="2" id="KW-1185">Reference proteome</keyword>
<organism evidence="1 2">
    <name type="scientific">Pseudomonas serboccidentalis</name>
    <dbReference type="NCBI Taxonomy" id="2964670"/>
    <lineage>
        <taxon>Bacteria</taxon>
        <taxon>Pseudomonadati</taxon>
        <taxon>Pseudomonadota</taxon>
        <taxon>Gammaproteobacteria</taxon>
        <taxon>Pseudomonadales</taxon>
        <taxon>Pseudomonadaceae</taxon>
        <taxon>Pseudomonas</taxon>
    </lineage>
</organism>
<proteinExistence type="predicted"/>
<evidence type="ECO:0000313" key="1">
    <source>
        <dbReference type="EMBL" id="WDR38064.1"/>
    </source>
</evidence>
<protein>
    <submittedName>
        <fullName evidence="1">Uncharacterized protein</fullName>
    </submittedName>
</protein>
<accession>A0ABY7ZEF2</accession>
<dbReference type="RefSeq" id="WP_215499995.1">
    <property type="nucleotide sequence ID" value="NZ_CP101655.1"/>
</dbReference>
<gene>
    <name evidence="1" type="ORF">NN484_10100</name>
</gene>